<dbReference type="AlphaFoldDB" id="X0TCI6"/>
<dbReference type="InterPro" id="IPR004184">
    <property type="entry name" value="PFL_dom"/>
</dbReference>
<dbReference type="Gene3D" id="3.20.70.20">
    <property type="match status" value="1"/>
</dbReference>
<reference evidence="2" key="1">
    <citation type="journal article" date="2014" name="Front. Microbiol.">
        <title>High frequency of phylogenetically diverse reductive dehalogenase-homologous genes in deep subseafloor sedimentary metagenomes.</title>
        <authorList>
            <person name="Kawai M."/>
            <person name="Futagami T."/>
            <person name="Toyoda A."/>
            <person name="Takaki Y."/>
            <person name="Nishi S."/>
            <person name="Hori S."/>
            <person name="Arai W."/>
            <person name="Tsubouchi T."/>
            <person name="Morono Y."/>
            <person name="Uchiyama I."/>
            <person name="Ito T."/>
            <person name="Fujiyama A."/>
            <person name="Inagaki F."/>
            <person name="Takami H."/>
        </authorList>
    </citation>
    <scope>NUCLEOTIDE SEQUENCE</scope>
    <source>
        <strain evidence="2">Expedition CK06-06</strain>
    </source>
</reference>
<sequence length="283" mass="32630">KKLREQSLNTKPSISSERAALLTEFYKSDRAKKVSNPVKRALAFKYILENKSICINKGELIVGERGPTPRATPTYPEITIHSLNDLDILNSREKTSYSVNEDTKKLYEKDIIPFWKGQSIRDRIFEEVSDEWKAAFEAGIFTEFMEQRAPGHTVLGGKIYKNGLLDIKAEIRESIQNLDFLTDPEAYEKREELKALDICADALIHFAQRHAEEVSKLAKKEKRPERKKELEKIASICSHVPAHAPQDLWEALQYYWFVHLGVITELNGWDSFNPGRLDQHLYP</sequence>
<comment type="caution">
    <text evidence="2">The sequence shown here is derived from an EMBL/GenBank/DDBJ whole genome shotgun (WGS) entry which is preliminary data.</text>
</comment>
<dbReference type="Pfam" id="PF02901">
    <property type="entry name" value="PFL-like"/>
    <property type="match status" value="1"/>
</dbReference>
<dbReference type="SUPFAM" id="SSF51998">
    <property type="entry name" value="PFL-like glycyl radical enzymes"/>
    <property type="match status" value="1"/>
</dbReference>
<organism evidence="2">
    <name type="scientific">marine sediment metagenome</name>
    <dbReference type="NCBI Taxonomy" id="412755"/>
    <lineage>
        <taxon>unclassified sequences</taxon>
        <taxon>metagenomes</taxon>
        <taxon>ecological metagenomes</taxon>
    </lineage>
</organism>
<gene>
    <name evidence="2" type="ORF">S01H1_25648</name>
</gene>
<feature type="non-terminal residue" evidence="2">
    <location>
        <position position="283"/>
    </location>
</feature>
<feature type="non-terminal residue" evidence="2">
    <location>
        <position position="1"/>
    </location>
</feature>
<proteinExistence type="predicted"/>
<dbReference type="InterPro" id="IPR051215">
    <property type="entry name" value="GRE"/>
</dbReference>
<name>X0TCI6_9ZZZZ</name>
<evidence type="ECO:0000313" key="2">
    <source>
        <dbReference type="EMBL" id="GAF91228.1"/>
    </source>
</evidence>
<feature type="domain" description="PFL" evidence="1">
    <location>
        <begin position="1"/>
        <end position="283"/>
    </location>
</feature>
<dbReference type="GO" id="GO:0005829">
    <property type="term" value="C:cytosol"/>
    <property type="evidence" value="ECO:0007669"/>
    <property type="project" value="TreeGrafter"/>
</dbReference>
<protein>
    <recommendedName>
        <fullName evidence="1">PFL domain-containing protein</fullName>
    </recommendedName>
</protein>
<dbReference type="PANTHER" id="PTHR43641">
    <property type="entry name" value="FORMATE ACETYLTRANSFERASE 3-RELATED"/>
    <property type="match status" value="1"/>
</dbReference>
<dbReference type="PANTHER" id="PTHR43641:SF2">
    <property type="entry name" value="DEHYDRATASE YBIW-RELATED"/>
    <property type="match status" value="1"/>
</dbReference>
<dbReference type="PROSITE" id="PS51554">
    <property type="entry name" value="PFL"/>
    <property type="match status" value="1"/>
</dbReference>
<evidence type="ECO:0000259" key="1">
    <source>
        <dbReference type="PROSITE" id="PS51554"/>
    </source>
</evidence>
<accession>X0TCI6</accession>
<dbReference type="EMBL" id="BARS01015507">
    <property type="protein sequence ID" value="GAF91228.1"/>
    <property type="molecule type" value="Genomic_DNA"/>
</dbReference>
<dbReference type="GO" id="GO:0003824">
    <property type="term" value="F:catalytic activity"/>
    <property type="evidence" value="ECO:0007669"/>
    <property type="project" value="InterPro"/>
</dbReference>